<evidence type="ECO:0000259" key="3">
    <source>
        <dbReference type="PROSITE" id="PS50937"/>
    </source>
</evidence>
<evidence type="ECO:0000313" key="4">
    <source>
        <dbReference type="EMBL" id="OCC14460.1"/>
    </source>
</evidence>
<dbReference type="Gene3D" id="1.10.1660.10">
    <property type="match status" value="1"/>
</dbReference>
<organism evidence="4 5">
    <name type="scientific">Dissulfuribacter thermophilus</name>
    <dbReference type="NCBI Taxonomy" id="1156395"/>
    <lineage>
        <taxon>Bacteria</taxon>
        <taxon>Pseudomonadati</taxon>
        <taxon>Thermodesulfobacteriota</taxon>
        <taxon>Dissulfuribacteria</taxon>
        <taxon>Dissulfuribacterales</taxon>
        <taxon>Dissulfuribacteraceae</taxon>
        <taxon>Dissulfuribacter</taxon>
    </lineage>
</organism>
<feature type="coiled-coil region" evidence="2">
    <location>
        <begin position="71"/>
        <end position="98"/>
    </location>
</feature>
<dbReference type="PANTHER" id="PTHR30204:SF58">
    <property type="entry name" value="HTH-TYPE TRANSCRIPTIONAL REGULATOR YFMP"/>
    <property type="match status" value="1"/>
</dbReference>
<keyword evidence="2" id="KW-0175">Coiled coil</keyword>
<dbReference type="InterPro" id="IPR047057">
    <property type="entry name" value="MerR_fam"/>
</dbReference>
<feature type="domain" description="HTH merR-type" evidence="3">
    <location>
        <begin position="14"/>
        <end position="74"/>
    </location>
</feature>
<dbReference type="SMART" id="SM00422">
    <property type="entry name" value="HTH_MERR"/>
    <property type="match status" value="1"/>
</dbReference>
<dbReference type="GO" id="GO:0003677">
    <property type="term" value="F:DNA binding"/>
    <property type="evidence" value="ECO:0007669"/>
    <property type="project" value="UniProtKB-KW"/>
</dbReference>
<dbReference type="Proteomes" id="UP000093080">
    <property type="component" value="Unassembled WGS sequence"/>
</dbReference>
<sequence>MTPTLYTFNYVCARCGISPKTLRRYIKEGLISPTYTEEGTMVFDEVVLERLEIIRRLRCDLGVNIAGIDIILRLISRIRELQDELDRSEKELRKRTTSDRDHEGHGITIMGKEIISIDISQG</sequence>
<dbReference type="Pfam" id="PF13591">
    <property type="entry name" value="MerR_2"/>
    <property type="match status" value="1"/>
</dbReference>
<dbReference type="InterPro" id="IPR009061">
    <property type="entry name" value="DNA-bd_dom_put_sf"/>
</dbReference>
<dbReference type="STRING" id="1156395.DBT_2189"/>
<accession>A0A1B9F3G5</accession>
<dbReference type="PROSITE" id="PS50937">
    <property type="entry name" value="HTH_MERR_2"/>
    <property type="match status" value="1"/>
</dbReference>
<name>A0A1B9F3G5_9BACT</name>
<evidence type="ECO:0000313" key="5">
    <source>
        <dbReference type="Proteomes" id="UP000093080"/>
    </source>
</evidence>
<reference evidence="4 5" key="1">
    <citation type="submission" date="2016-06" db="EMBL/GenBank/DDBJ databases">
        <title>Respiratory ammonification of nitrate coupled to the oxidation of elemental sulfur in deep-sea autotrophic thermophilic bacteria.</title>
        <authorList>
            <person name="Slobodkina G.B."/>
            <person name="Mardanov A.V."/>
            <person name="Ravin N.V."/>
            <person name="Frolova A.A."/>
            <person name="Viryasiv M.B."/>
            <person name="Chernyh N.A."/>
            <person name="Bonch-Osmolovskaya E.A."/>
            <person name="Slobodkin A.I."/>
        </authorList>
    </citation>
    <scope>NUCLEOTIDE SEQUENCE [LARGE SCALE GENOMIC DNA]</scope>
    <source>
        <strain evidence="4 5">S69</strain>
    </source>
</reference>
<dbReference type="EMBL" id="MAGO01000012">
    <property type="protein sequence ID" value="OCC14460.1"/>
    <property type="molecule type" value="Genomic_DNA"/>
</dbReference>
<dbReference type="InterPro" id="IPR000551">
    <property type="entry name" value="MerR-type_HTH_dom"/>
</dbReference>
<protein>
    <submittedName>
        <fullName evidence="4">HspR, transcriptional repressor of DnaK operon</fullName>
    </submittedName>
</protein>
<evidence type="ECO:0000256" key="2">
    <source>
        <dbReference type="SAM" id="Coils"/>
    </source>
</evidence>
<dbReference type="SUPFAM" id="SSF46955">
    <property type="entry name" value="Putative DNA-binding domain"/>
    <property type="match status" value="1"/>
</dbReference>
<dbReference type="AlphaFoldDB" id="A0A1B9F3G5"/>
<dbReference type="OrthoDB" id="5345718at2"/>
<dbReference type="PANTHER" id="PTHR30204">
    <property type="entry name" value="REDOX-CYCLING DRUG-SENSING TRANSCRIPTIONAL ACTIVATOR SOXR"/>
    <property type="match status" value="1"/>
</dbReference>
<keyword evidence="1" id="KW-0238">DNA-binding</keyword>
<dbReference type="GO" id="GO:0003700">
    <property type="term" value="F:DNA-binding transcription factor activity"/>
    <property type="evidence" value="ECO:0007669"/>
    <property type="project" value="InterPro"/>
</dbReference>
<gene>
    <name evidence="4" type="ORF">DBT_2189</name>
</gene>
<comment type="caution">
    <text evidence="4">The sequence shown here is derived from an EMBL/GenBank/DDBJ whole genome shotgun (WGS) entry which is preliminary data.</text>
</comment>
<evidence type="ECO:0000256" key="1">
    <source>
        <dbReference type="ARBA" id="ARBA00023125"/>
    </source>
</evidence>
<dbReference type="RefSeq" id="WP_067620158.1">
    <property type="nucleotide sequence ID" value="NZ_MAGO01000012.1"/>
</dbReference>
<proteinExistence type="predicted"/>
<keyword evidence="5" id="KW-1185">Reference proteome</keyword>